<dbReference type="EMBL" id="PSQE01000004">
    <property type="protein sequence ID" value="RHN60927.1"/>
    <property type="molecule type" value="Genomic_DNA"/>
</dbReference>
<dbReference type="Gramene" id="rna23324">
    <property type="protein sequence ID" value="RHN60927.1"/>
    <property type="gene ID" value="gene23324"/>
</dbReference>
<name>A0A396IDM4_MEDTR</name>
<organism evidence="1 2">
    <name type="scientific">Medicago truncatula</name>
    <name type="common">Barrel medic</name>
    <name type="synonym">Medicago tribuloides</name>
    <dbReference type="NCBI Taxonomy" id="3880"/>
    <lineage>
        <taxon>Eukaryota</taxon>
        <taxon>Viridiplantae</taxon>
        <taxon>Streptophyta</taxon>
        <taxon>Embryophyta</taxon>
        <taxon>Tracheophyta</taxon>
        <taxon>Spermatophyta</taxon>
        <taxon>Magnoliopsida</taxon>
        <taxon>eudicotyledons</taxon>
        <taxon>Gunneridae</taxon>
        <taxon>Pentapetalae</taxon>
        <taxon>rosids</taxon>
        <taxon>fabids</taxon>
        <taxon>Fabales</taxon>
        <taxon>Fabaceae</taxon>
        <taxon>Papilionoideae</taxon>
        <taxon>50 kb inversion clade</taxon>
        <taxon>NPAAA clade</taxon>
        <taxon>Hologalegina</taxon>
        <taxon>IRL clade</taxon>
        <taxon>Trifolieae</taxon>
        <taxon>Medicago</taxon>
    </lineage>
</organism>
<evidence type="ECO:0000313" key="2">
    <source>
        <dbReference type="Proteomes" id="UP000265566"/>
    </source>
</evidence>
<proteinExistence type="predicted"/>
<reference evidence="2" key="1">
    <citation type="journal article" date="2018" name="Nat. Plants">
        <title>Whole-genome landscape of Medicago truncatula symbiotic genes.</title>
        <authorList>
            <person name="Pecrix Y."/>
            <person name="Staton S.E."/>
            <person name="Sallet E."/>
            <person name="Lelandais-Briere C."/>
            <person name="Moreau S."/>
            <person name="Carrere S."/>
            <person name="Blein T."/>
            <person name="Jardinaud M.F."/>
            <person name="Latrasse D."/>
            <person name="Zouine M."/>
            <person name="Zahm M."/>
            <person name="Kreplak J."/>
            <person name="Mayjonade B."/>
            <person name="Satge C."/>
            <person name="Perez M."/>
            <person name="Cauet S."/>
            <person name="Marande W."/>
            <person name="Chantry-Darmon C."/>
            <person name="Lopez-Roques C."/>
            <person name="Bouchez O."/>
            <person name="Berard A."/>
            <person name="Debelle F."/>
            <person name="Munos S."/>
            <person name="Bendahmane A."/>
            <person name="Berges H."/>
            <person name="Niebel A."/>
            <person name="Buitink J."/>
            <person name="Frugier F."/>
            <person name="Benhamed M."/>
            <person name="Crespi M."/>
            <person name="Gouzy J."/>
            <person name="Gamas P."/>
        </authorList>
    </citation>
    <scope>NUCLEOTIDE SEQUENCE [LARGE SCALE GENOMIC DNA]</scope>
    <source>
        <strain evidence="2">cv. Jemalong A17</strain>
    </source>
</reference>
<protein>
    <submittedName>
        <fullName evidence="1">Uncharacterized protein</fullName>
    </submittedName>
</protein>
<sequence>MTLAYLYTQLLEVGSIVGYMSLLKAWAVEHLKKLYVWKVNPEYDRRDSRAGRFKLSRGNADPAHYRSLIDLTVNDDIIWRPYEDT</sequence>
<dbReference type="AlphaFoldDB" id="A0A396IDM4"/>
<comment type="caution">
    <text evidence="1">The sequence shown here is derived from an EMBL/GenBank/DDBJ whole genome shotgun (WGS) entry which is preliminary data.</text>
</comment>
<accession>A0A396IDM4</accession>
<gene>
    <name evidence="1" type="ORF">MtrunA17_Chr4g0031121</name>
</gene>
<evidence type="ECO:0000313" key="1">
    <source>
        <dbReference type="EMBL" id="RHN60927.1"/>
    </source>
</evidence>
<dbReference type="Proteomes" id="UP000265566">
    <property type="component" value="Chromosome 4"/>
</dbReference>